<dbReference type="InterPro" id="IPR051448">
    <property type="entry name" value="CdaR-like_regulators"/>
</dbReference>
<dbReference type="Pfam" id="PF13556">
    <property type="entry name" value="HTH_30"/>
    <property type="match status" value="1"/>
</dbReference>
<accession>A0A9W6D9T9</accession>
<reference evidence="2" key="1">
    <citation type="journal article" date="2023" name="Int. J. Syst. Evol. Microbiol.">
        <title>&lt;i&gt;Clostridium folliculivorans&lt;/i&gt; sp. nov., isolated from soil samples of an organic paddy in Japan.</title>
        <authorList>
            <person name="Tazawa J."/>
            <person name="Kobayashi H."/>
            <person name="Tanizawa Y."/>
            <person name="Uchino A."/>
            <person name="Tanaka F."/>
            <person name="Urashima Y."/>
            <person name="Miura S."/>
            <person name="Sakamoto M."/>
            <person name="Ohkuma M."/>
            <person name="Tohno M."/>
        </authorList>
    </citation>
    <scope>NUCLEOTIDE SEQUENCE</scope>
    <source>
        <strain evidence="2">D1-1</strain>
    </source>
</reference>
<gene>
    <name evidence="2" type="ORF">CFOLD11_09480</name>
</gene>
<sequence length="417" mass="48958">MKKELNSYKKKYELYHSLFAESSVDAILSKAENFLGNPIFILDTSYRIITRSNLAKDENSSIETRNGENYLLSGTIDLMKKNKCIDTIYKTNTSFFHSDDENLIFCSIRVNDISIAYISILQSNRNFQEEDLDLTNILSNVLSIQIQKEHLFISDSGLDEEYYLIDLLTNKIDNIEHVEERLQHSSFNLNKNLLIITVPFKQKYEDYRHNFGLRQLINGFKNILGNCISTYYKDKIIFLISSDLEEVISDNTKATLLEFLKLNGLSCGISIVFDDLLFIKDFYIQSTYALELSLDMKVDNHINYFEEYVEYYLFFISSKKANDLQNINLQTLIHPWIKKLTKFDVQNNTELLKTLKIYLESNRNANEASNRLNIHRSTFFYRFNKIQNLLDISLDTNNNLFKLELSFKIANYIRFML</sequence>
<organism evidence="2 3">
    <name type="scientific">Clostridium folliculivorans</name>
    <dbReference type="NCBI Taxonomy" id="2886038"/>
    <lineage>
        <taxon>Bacteria</taxon>
        <taxon>Bacillati</taxon>
        <taxon>Bacillota</taxon>
        <taxon>Clostridia</taxon>
        <taxon>Eubacteriales</taxon>
        <taxon>Clostridiaceae</taxon>
        <taxon>Clostridium</taxon>
    </lineage>
</organism>
<proteinExistence type="predicted"/>
<dbReference type="EMBL" id="BQXY01000001">
    <property type="protein sequence ID" value="GKU24122.1"/>
    <property type="molecule type" value="Genomic_DNA"/>
</dbReference>
<dbReference type="AlphaFoldDB" id="A0A9W6D9T9"/>
<feature type="domain" description="PucR C-terminal helix-turn-helix" evidence="1">
    <location>
        <begin position="351"/>
        <end position="409"/>
    </location>
</feature>
<name>A0A9W6D9T9_9CLOT</name>
<keyword evidence="3" id="KW-1185">Reference proteome</keyword>
<evidence type="ECO:0000313" key="3">
    <source>
        <dbReference type="Proteomes" id="UP001057868"/>
    </source>
</evidence>
<protein>
    <recommendedName>
        <fullName evidence="1">PucR C-terminal helix-turn-helix domain-containing protein</fullName>
    </recommendedName>
</protein>
<dbReference type="Proteomes" id="UP001057868">
    <property type="component" value="Unassembled WGS sequence"/>
</dbReference>
<dbReference type="PANTHER" id="PTHR33744">
    <property type="entry name" value="CARBOHYDRATE DIACID REGULATOR"/>
    <property type="match status" value="1"/>
</dbReference>
<comment type="caution">
    <text evidence="2">The sequence shown here is derived from an EMBL/GenBank/DDBJ whole genome shotgun (WGS) entry which is preliminary data.</text>
</comment>
<dbReference type="Gene3D" id="1.10.10.2840">
    <property type="entry name" value="PucR C-terminal helix-turn-helix domain"/>
    <property type="match status" value="1"/>
</dbReference>
<dbReference type="InterPro" id="IPR025736">
    <property type="entry name" value="PucR_C-HTH_dom"/>
</dbReference>
<dbReference type="PANTHER" id="PTHR33744:SF1">
    <property type="entry name" value="DNA-BINDING TRANSCRIPTIONAL ACTIVATOR ADER"/>
    <property type="match status" value="1"/>
</dbReference>
<dbReference type="InterPro" id="IPR042070">
    <property type="entry name" value="PucR_C-HTH_sf"/>
</dbReference>
<dbReference type="RefSeq" id="WP_261851146.1">
    <property type="nucleotide sequence ID" value="NZ_BQXY01000001.1"/>
</dbReference>
<evidence type="ECO:0000313" key="2">
    <source>
        <dbReference type="EMBL" id="GKU24122.1"/>
    </source>
</evidence>
<evidence type="ECO:0000259" key="1">
    <source>
        <dbReference type="Pfam" id="PF13556"/>
    </source>
</evidence>